<dbReference type="Proteomes" id="UP000683310">
    <property type="component" value="Chromosome"/>
</dbReference>
<evidence type="ECO:0000313" key="4">
    <source>
        <dbReference type="Proteomes" id="UP000683310"/>
    </source>
</evidence>
<dbReference type="Gene3D" id="1.10.260.40">
    <property type="entry name" value="lambda repressor-like DNA-binding domains"/>
    <property type="match status" value="1"/>
</dbReference>
<evidence type="ECO:0000313" key="3">
    <source>
        <dbReference type="EMBL" id="QVI20309.1"/>
    </source>
</evidence>
<dbReference type="CDD" id="cd00093">
    <property type="entry name" value="HTH_XRE"/>
    <property type="match status" value="1"/>
</dbReference>
<keyword evidence="4" id="KW-1185">Reference proteome</keyword>
<dbReference type="Pfam" id="PF17765">
    <property type="entry name" value="MLTR_LBD"/>
    <property type="match status" value="1"/>
</dbReference>
<dbReference type="Pfam" id="PF13560">
    <property type="entry name" value="HTH_31"/>
    <property type="match status" value="1"/>
</dbReference>
<dbReference type="InterPro" id="IPR001387">
    <property type="entry name" value="Cro/C1-type_HTH"/>
</dbReference>
<feature type="domain" description="HTH cro/C1-type" evidence="2">
    <location>
        <begin position="73"/>
        <end position="127"/>
    </location>
</feature>
<sequence length="319" mass="34991">MTEPTIGGADHERGVGHARGSAQHTRVAGDHDRGGGDPAHGGLDRDHVTADHRFGGMHAEHGPPAPPAFGSTLRRLRERRGISRERLAFGAGVSASYITRMERGDRVRPTEQVLSAVVRYLDRVATLTADEFRHLHDLAALGHGPPHGDPTFTDAMAANLEIHLPHPAAYLDRQLNVLAANAAHLRTFPGLSEQGNFLRWILIDDLARHVLVDWAHELRRAVATLRGLLAMDGGETADDTRLLTEFGRFEPFRRIWTGEHRTITGAPTRMRLRDAVSGVPYTLLWQILRDQTASMSPGQPVFIVGLPTASQPEDRTVGP</sequence>
<proteinExistence type="predicted"/>
<name>A0ABX8CL71_9NOCA</name>
<gene>
    <name evidence="3" type="ORF">KHQ06_29575</name>
</gene>
<dbReference type="PROSITE" id="PS50943">
    <property type="entry name" value="HTH_CROC1"/>
    <property type="match status" value="1"/>
</dbReference>
<dbReference type="EMBL" id="CP074371">
    <property type="protein sequence ID" value="QVI20309.1"/>
    <property type="molecule type" value="Genomic_DNA"/>
</dbReference>
<feature type="region of interest" description="Disordered" evidence="1">
    <location>
        <begin position="1"/>
        <end position="49"/>
    </location>
</feature>
<organism evidence="3 4">
    <name type="scientific">Nocardia tengchongensis</name>
    <dbReference type="NCBI Taxonomy" id="2055889"/>
    <lineage>
        <taxon>Bacteria</taxon>
        <taxon>Bacillati</taxon>
        <taxon>Actinomycetota</taxon>
        <taxon>Actinomycetes</taxon>
        <taxon>Mycobacteriales</taxon>
        <taxon>Nocardiaceae</taxon>
        <taxon>Nocardia</taxon>
    </lineage>
</organism>
<dbReference type="InterPro" id="IPR041413">
    <property type="entry name" value="MLTR_LBD"/>
</dbReference>
<protein>
    <submittedName>
        <fullName evidence="3">Helix-turn-helix domain-containing protein</fullName>
    </submittedName>
</protein>
<reference evidence="3 4" key="1">
    <citation type="submission" date="2021-04" db="EMBL/GenBank/DDBJ databases">
        <title>Nocardia tengchongensis.</title>
        <authorList>
            <person name="Zhuang k."/>
            <person name="Ran Y."/>
            <person name="Li W."/>
        </authorList>
    </citation>
    <scope>NUCLEOTIDE SEQUENCE [LARGE SCALE GENOMIC DNA]</scope>
    <source>
        <strain evidence="3 4">CFH S0057</strain>
    </source>
</reference>
<accession>A0ABX8CL71</accession>
<dbReference type="PANTHER" id="PTHR35010">
    <property type="entry name" value="BLL4672 PROTEIN-RELATED"/>
    <property type="match status" value="1"/>
</dbReference>
<dbReference type="InterPro" id="IPR010982">
    <property type="entry name" value="Lambda_DNA-bd_dom_sf"/>
</dbReference>
<dbReference type="Gene3D" id="3.30.450.180">
    <property type="match status" value="1"/>
</dbReference>
<evidence type="ECO:0000259" key="2">
    <source>
        <dbReference type="PROSITE" id="PS50943"/>
    </source>
</evidence>
<evidence type="ECO:0000256" key="1">
    <source>
        <dbReference type="SAM" id="MobiDB-lite"/>
    </source>
</evidence>
<dbReference type="SMART" id="SM00530">
    <property type="entry name" value="HTH_XRE"/>
    <property type="match status" value="1"/>
</dbReference>
<dbReference type="SUPFAM" id="SSF47413">
    <property type="entry name" value="lambda repressor-like DNA-binding domains"/>
    <property type="match status" value="1"/>
</dbReference>